<dbReference type="Proteomes" id="UP000799776">
    <property type="component" value="Unassembled WGS sequence"/>
</dbReference>
<sequence length="367" mass="41809">MAYSSYDYDHDDDHRPRHSASRRDDDYATPPSRHHDHSKYPPHEQPVRSRPSVVPTDGSRDYSYDARYRNPLPPRTSSFRSERRARPRWPPQPTVEDEAESLIKEHGAHTSLHGENLEGWVMRGTVDQEPIMVEVSPQPNNSDNQERRFVLVPGSEAEETEFEETPIYPRREPSPYAFTKPDVSSKGRSAGDSFLSPDTVTPSSATRPNRRPDETASSRKSNRNSFLSPESYQNTGALEDSDLSEDESIKLRTERKPARYSFSPAELKKEDLRTSLRDLEPKFEKDRPSARPRSTSTAYSFSPADLKKEDLRTSLRDPEPKIERDRPSGRPRSVSTAYSFGPGELRTEDHKAPLRNPEPPAISTLPV</sequence>
<feature type="compositionally biased region" description="Basic and acidic residues" evidence="1">
    <location>
        <begin position="58"/>
        <end position="68"/>
    </location>
</feature>
<feature type="compositionally biased region" description="Basic and acidic residues" evidence="1">
    <location>
        <begin position="247"/>
        <end position="257"/>
    </location>
</feature>
<dbReference type="AlphaFoldDB" id="A0A9P4I1P1"/>
<accession>A0A9P4I1P1</accession>
<feature type="compositionally biased region" description="Polar residues" evidence="1">
    <location>
        <begin position="196"/>
        <end position="207"/>
    </location>
</feature>
<feature type="compositionally biased region" description="Basic and acidic residues" evidence="1">
    <location>
        <begin position="38"/>
        <end position="47"/>
    </location>
</feature>
<dbReference type="OrthoDB" id="3798947at2759"/>
<protein>
    <submittedName>
        <fullName evidence="2">Uncharacterized protein</fullName>
    </submittedName>
</protein>
<proteinExistence type="predicted"/>
<dbReference type="EMBL" id="ML978713">
    <property type="protein sequence ID" value="KAF2090256.1"/>
    <property type="molecule type" value="Genomic_DNA"/>
</dbReference>
<feature type="region of interest" description="Disordered" evidence="1">
    <location>
        <begin position="1"/>
        <end position="116"/>
    </location>
</feature>
<feature type="compositionally biased region" description="Basic and acidic residues" evidence="1">
    <location>
        <begin position="7"/>
        <end position="26"/>
    </location>
</feature>
<evidence type="ECO:0000313" key="2">
    <source>
        <dbReference type="EMBL" id="KAF2090256.1"/>
    </source>
</evidence>
<reference evidence="2" key="1">
    <citation type="journal article" date="2020" name="Stud. Mycol.">
        <title>101 Dothideomycetes genomes: a test case for predicting lifestyles and emergence of pathogens.</title>
        <authorList>
            <person name="Haridas S."/>
            <person name="Albert R."/>
            <person name="Binder M."/>
            <person name="Bloem J."/>
            <person name="Labutti K."/>
            <person name="Salamov A."/>
            <person name="Andreopoulos B."/>
            <person name="Baker S."/>
            <person name="Barry K."/>
            <person name="Bills G."/>
            <person name="Bluhm B."/>
            <person name="Cannon C."/>
            <person name="Castanera R."/>
            <person name="Culley D."/>
            <person name="Daum C."/>
            <person name="Ezra D."/>
            <person name="Gonzalez J."/>
            <person name="Henrissat B."/>
            <person name="Kuo A."/>
            <person name="Liang C."/>
            <person name="Lipzen A."/>
            <person name="Lutzoni F."/>
            <person name="Magnuson J."/>
            <person name="Mondo S."/>
            <person name="Nolan M."/>
            <person name="Ohm R."/>
            <person name="Pangilinan J."/>
            <person name="Park H.-J."/>
            <person name="Ramirez L."/>
            <person name="Alfaro M."/>
            <person name="Sun H."/>
            <person name="Tritt A."/>
            <person name="Yoshinaga Y."/>
            <person name="Zwiers L.-H."/>
            <person name="Turgeon B."/>
            <person name="Goodwin S."/>
            <person name="Spatafora J."/>
            <person name="Crous P."/>
            <person name="Grigoriev I."/>
        </authorList>
    </citation>
    <scope>NUCLEOTIDE SEQUENCE</scope>
    <source>
        <strain evidence="2">CBS 121410</strain>
    </source>
</reference>
<name>A0A9P4I1P1_9PEZI</name>
<keyword evidence="3" id="KW-1185">Reference proteome</keyword>
<gene>
    <name evidence="2" type="ORF">K490DRAFT_63130</name>
</gene>
<organism evidence="2 3">
    <name type="scientific">Saccharata proteae CBS 121410</name>
    <dbReference type="NCBI Taxonomy" id="1314787"/>
    <lineage>
        <taxon>Eukaryota</taxon>
        <taxon>Fungi</taxon>
        <taxon>Dikarya</taxon>
        <taxon>Ascomycota</taxon>
        <taxon>Pezizomycotina</taxon>
        <taxon>Dothideomycetes</taxon>
        <taxon>Dothideomycetes incertae sedis</taxon>
        <taxon>Botryosphaeriales</taxon>
        <taxon>Saccharataceae</taxon>
        <taxon>Saccharata</taxon>
    </lineage>
</organism>
<feature type="compositionally biased region" description="Basic and acidic residues" evidence="1">
    <location>
        <begin position="305"/>
        <end position="328"/>
    </location>
</feature>
<evidence type="ECO:0000313" key="3">
    <source>
        <dbReference type="Proteomes" id="UP000799776"/>
    </source>
</evidence>
<comment type="caution">
    <text evidence="2">The sequence shown here is derived from an EMBL/GenBank/DDBJ whole genome shotgun (WGS) entry which is preliminary data.</text>
</comment>
<evidence type="ECO:0000256" key="1">
    <source>
        <dbReference type="SAM" id="MobiDB-lite"/>
    </source>
</evidence>
<feature type="compositionally biased region" description="Basic and acidic residues" evidence="1">
    <location>
        <begin position="266"/>
        <end position="289"/>
    </location>
</feature>
<feature type="compositionally biased region" description="Polar residues" evidence="1">
    <location>
        <begin position="223"/>
        <end position="236"/>
    </location>
</feature>
<feature type="region of interest" description="Disordered" evidence="1">
    <location>
        <begin position="133"/>
        <end position="367"/>
    </location>
</feature>